<dbReference type="AlphaFoldDB" id="A0A1I5MDE0"/>
<evidence type="ECO:0000256" key="3">
    <source>
        <dbReference type="ARBA" id="ARBA00023125"/>
    </source>
</evidence>
<dbReference type="FunFam" id="1.10.10.10:FF:000001">
    <property type="entry name" value="LysR family transcriptional regulator"/>
    <property type="match status" value="1"/>
</dbReference>
<dbReference type="InterPro" id="IPR036390">
    <property type="entry name" value="WH_DNA-bd_sf"/>
</dbReference>
<keyword evidence="7" id="KW-1185">Reference proteome</keyword>
<dbReference type="RefSeq" id="WP_090478955.1">
    <property type="nucleotide sequence ID" value="NZ_FOWZ01000002.1"/>
</dbReference>
<evidence type="ECO:0000313" key="6">
    <source>
        <dbReference type="EMBL" id="SFP07543.1"/>
    </source>
</evidence>
<dbReference type="PROSITE" id="PS50931">
    <property type="entry name" value="HTH_LYSR"/>
    <property type="match status" value="1"/>
</dbReference>
<evidence type="ECO:0000313" key="7">
    <source>
        <dbReference type="Proteomes" id="UP000199331"/>
    </source>
</evidence>
<dbReference type="PANTHER" id="PTHR30126:SF91">
    <property type="entry name" value="LYSR FAMILY TRANSCRIPTIONAL REGULATOR"/>
    <property type="match status" value="1"/>
</dbReference>
<feature type="domain" description="HTH lysR-type" evidence="5">
    <location>
        <begin position="6"/>
        <end position="64"/>
    </location>
</feature>
<dbReference type="InterPro" id="IPR000847">
    <property type="entry name" value="LysR_HTH_N"/>
</dbReference>
<sequence length="309" mass="32984">MKLGEPSLDQLRIFLAVAEEGSFGAAARKMGRAVSAVSYGIAQMEAQLGVTLFEREGSRRPVLTDDGKALLPEAMAVTDGVDTLLAKSRSLHAGLESEVSLVVDVMLPGEVTAGVLREFRKMYPSVALRLQVEALGAVEACLIGGGADLAIGGPLMADRAELERQAVGAVELVPVAAPDHPLARAGIKPGQSRKHLQLVLSDRSPLSEGREFSVLSPQNWRLADLGAKHALLKEGIGWGNMPRHMVRGDLEEGRLCLLDLPEKPGANYTLSALWRRDARPGPATSWLIDAIRDRLAACEGVEPSVTARP</sequence>
<proteinExistence type="inferred from homology"/>
<dbReference type="InterPro" id="IPR005119">
    <property type="entry name" value="LysR_subst-bd"/>
</dbReference>
<gene>
    <name evidence="6" type="ORF">SAMN04488060_1290</name>
</gene>
<reference evidence="7" key="1">
    <citation type="submission" date="2016-10" db="EMBL/GenBank/DDBJ databases">
        <authorList>
            <person name="Varghese N."/>
            <person name="Submissions S."/>
        </authorList>
    </citation>
    <scope>NUCLEOTIDE SEQUENCE [LARGE SCALE GENOMIC DNA]</scope>
    <source>
        <strain evidence="7">CGMCC 1.7715</strain>
    </source>
</reference>
<organism evidence="6 7">
    <name type="scientific">Qipengyuania nanhaisediminis</name>
    <dbReference type="NCBI Taxonomy" id="604088"/>
    <lineage>
        <taxon>Bacteria</taxon>
        <taxon>Pseudomonadati</taxon>
        <taxon>Pseudomonadota</taxon>
        <taxon>Alphaproteobacteria</taxon>
        <taxon>Sphingomonadales</taxon>
        <taxon>Erythrobacteraceae</taxon>
        <taxon>Qipengyuania</taxon>
    </lineage>
</organism>
<dbReference type="OrthoDB" id="196624at2"/>
<accession>A0A1I5MDE0</accession>
<dbReference type="SUPFAM" id="SSF53850">
    <property type="entry name" value="Periplasmic binding protein-like II"/>
    <property type="match status" value="1"/>
</dbReference>
<dbReference type="InterPro" id="IPR036388">
    <property type="entry name" value="WH-like_DNA-bd_sf"/>
</dbReference>
<dbReference type="GO" id="GO:0000976">
    <property type="term" value="F:transcription cis-regulatory region binding"/>
    <property type="evidence" value="ECO:0007669"/>
    <property type="project" value="TreeGrafter"/>
</dbReference>
<keyword evidence="3 6" id="KW-0238">DNA-binding</keyword>
<dbReference type="SUPFAM" id="SSF46785">
    <property type="entry name" value="Winged helix' DNA-binding domain"/>
    <property type="match status" value="1"/>
</dbReference>
<evidence type="ECO:0000259" key="5">
    <source>
        <dbReference type="PROSITE" id="PS50931"/>
    </source>
</evidence>
<dbReference type="STRING" id="604088.SAMN04488060_1290"/>
<comment type="similarity">
    <text evidence="1">Belongs to the LysR transcriptional regulatory family.</text>
</comment>
<keyword evidence="2" id="KW-0805">Transcription regulation</keyword>
<protein>
    <submittedName>
        <fullName evidence="6">DNA-binding transcriptional regulator, LysR family</fullName>
    </submittedName>
</protein>
<keyword evidence="4" id="KW-0804">Transcription</keyword>
<dbReference type="PANTHER" id="PTHR30126">
    <property type="entry name" value="HTH-TYPE TRANSCRIPTIONAL REGULATOR"/>
    <property type="match status" value="1"/>
</dbReference>
<evidence type="ECO:0000256" key="1">
    <source>
        <dbReference type="ARBA" id="ARBA00009437"/>
    </source>
</evidence>
<evidence type="ECO:0000256" key="2">
    <source>
        <dbReference type="ARBA" id="ARBA00023015"/>
    </source>
</evidence>
<evidence type="ECO:0000256" key="4">
    <source>
        <dbReference type="ARBA" id="ARBA00023163"/>
    </source>
</evidence>
<dbReference type="GO" id="GO:0003700">
    <property type="term" value="F:DNA-binding transcription factor activity"/>
    <property type="evidence" value="ECO:0007669"/>
    <property type="project" value="InterPro"/>
</dbReference>
<dbReference type="Proteomes" id="UP000199331">
    <property type="component" value="Unassembled WGS sequence"/>
</dbReference>
<dbReference type="Pfam" id="PF00126">
    <property type="entry name" value="HTH_1"/>
    <property type="match status" value="1"/>
</dbReference>
<dbReference type="Gene3D" id="1.10.10.10">
    <property type="entry name" value="Winged helix-like DNA-binding domain superfamily/Winged helix DNA-binding domain"/>
    <property type="match status" value="1"/>
</dbReference>
<dbReference type="Gene3D" id="3.40.190.290">
    <property type="match status" value="1"/>
</dbReference>
<dbReference type="EMBL" id="FOWZ01000002">
    <property type="protein sequence ID" value="SFP07543.1"/>
    <property type="molecule type" value="Genomic_DNA"/>
</dbReference>
<dbReference type="Pfam" id="PF03466">
    <property type="entry name" value="LysR_substrate"/>
    <property type="match status" value="1"/>
</dbReference>
<name>A0A1I5MDE0_9SPHN</name>